<organism evidence="4 5">
    <name type="scientific">Polytolypa hystricis (strain UAMH7299)</name>
    <dbReference type="NCBI Taxonomy" id="1447883"/>
    <lineage>
        <taxon>Eukaryota</taxon>
        <taxon>Fungi</taxon>
        <taxon>Dikarya</taxon>
        <taxon>Ascomycota</taxon>
        <taxon>Pezizomycotina</taxon>
        <taxon>Eurotiomycetes</taxon>
        <taxon>Eurotiomycetidae</taxon>
        <taxon>Onygenales</taxon>
        <taxon>Onygenales incertae sedis</taxon>
        <taxon>Polytolypa</taxon>
    </lineage>
</organism>
<feature type="repeat" description="ANK" evidence="3">
    <location>
        <begin position="175"/>
        <end position="211"/>
    </location>
</feature>
<dbReference type="Gene3D" id="1.25.40.20">
    <property type="entry name" value="Ankyrin repeat-containing domain"/>
    <property type="match status" value="1"/>
</dbReference>
<evidence type="ECO:0000256" key="2">
    <source>
        <dbReference type="ARBA" id="ARBA00023043"/>
    </source>
</evidence>
<evidence type="ECO:0000256" key="1">
    <source>
        <dbReference type="ARBA" id="ARBA00022737"/>
    </source>
</evidence>
<evidence type="ECO:0000313" key="4">
    <source>
        <dbReference type="EMBL" id="PGH08455.1"/>
    </source>
</evidence>
<sequence length="308" mass="34262">MTACSGVQKAAKANDASLARKLLAEWQTDPYLVDLTFGNIPLDGARGYLESALITAVENKNREFVKLLLSNGASMTEKVLVGLIDRELDFDHEEVKDILRDFVANGWDVNSPFCNAGFRFPILYARETPALFNWLLGQGASPNVKSQRGDAAVTFCAQYLTPSHMKKLFDHGASVDNNALHQAIRCESDSSCVTMLSLLFDNGADVNALEEQRGRPRGSKIFEPIFQSTPLYTAAQRDDYEAAKLLIERGANPHTRTLRDGKEYMSGLDSMRSSENEDIVRLAEEKFGPATKEEIEMRDEILASFRVL</sequence>
<keyword evidence="2 3" id="KW-0040">ANK repeat</keyword>
<dbReference type="STRING" id="1447883.A0A2B7XHQ8"/>
<dbReference type="InterPro" id="IPR036770">
    <property type="entry name" value="Ankyrin_rpt-contain_sf"/>
</dbReference>
<evidence type="ECO:0000313" key="5">
    <source>
        <dbReference type="Proteomes" id="UP000224634"/>
    </source>
</evidence>
<accession>A0A2B7XHQ8</accession>
<dbReference type="EMBL" id="PDNA01000160">
    <property type="protein sequence ID" value="PGH08455.1"/>
    <property type="molecule type" value="Genomic_DNA"/>
</dbReference>
<dbReference type="AlphaFoldDB" id="A0A2B7XHQ8"/>
<dbReference type="SMART" id="SM00248">
    <property type="entry name" value="ANK"/>
    <property type="match status" value="3"/>
</dbReference>
<dbReference type="PANTHER" id="PTHR24198">
    <property type="entry name" value="ANKYRIN REPEAT AND PROTEIN KINASE DOMAIN-CONTAINING PROTEIN"/>
    <property type="match status" value="1"/>
</dbReference>
<dbReference type="InterPro" id="IPR002110">
    <property type="entry name" value="Ankyrin_rpt"/>
</dbReference>
<dbReference type="Pfam" id="PF00023">
    <property type="entry name" value="Ank"/>
    <property type="match status" value="1"/>
</dbReference>
<gene>
    <name evidence="4" type="ORF">AJ80_07854</name>
</gene>
<proteinExistence type="predicted"/>
<comment type="caution">
    <text evidence="4">The sequence shown here is derived from an EMBL/GenBank/DDBJ whole genome shotgun (WGS) entry which is preliminary data.</text>
</comment>
<dbReference type="PROSITE" id="PS50088">
    <property type="entry name" value="ANK_REPEAT"/>
    <property type="match status" value="2"/>
</dbReference>
<evidence type="ECO:0000256" key="3">
    <source>
        <dbReference type="PROSITE-ProRule" id="PRU00023"/>
    </source>
</evidence>
<dbReference type="PROSITE" id="PS50297">
    <property type="entry name" value="ANK_REP_REGION"/>
    <property type="match status" value="1"/>
</dbReference>
<dbReference type="PANTHER" id="PTHR24198:SF165">
    <property type="entry name" value="ANKYRIN REPEAT-CONTAINING PROTEIN-RELATED"/>
    <property type="match status" value="1"/>
</dbReference>
<reference evidence="4 5" key="1">
    <citation type="submission" date="2017-10" db="EMBL/GenBank/DDBJ databases">
        <title>Comparative genomics in systemic dimorphic fungi from Ajellomycetaceae.</title>
        <authorList>
            <person name="Munoz J.F."/>
            <person name="Mcewen J.G."/>
            <person name="Clay O.K."/>
            <person name="Cuomo C.A."/>
        </authorList>
    </citation>
    <scope>NUCLEOTIDE SEQUENCE [LARGE SCALE GENOMIC DNA]</scope>
    <source>
        <strain evidence="4 5">UAMH7299</strain>
    </source>
</reference>
<protein>
    <submittedName>
        <fullName evidence="4">Uncharacterized protein</fullName>
    </submittedName>
</protein>
<keyword evidence="1" id="KW-0677">Repeat</keyword>
<name>A0A2B7XHQ8_POLH7</name>
<dbReference type="SUPFAM" id="SSF48403">
    <property type="entry name" value="Ankyrin repeat"/>
    <property type="match status" value="1"/>
</dbReference>
<dbReference type="Proteomes" id="UP000224634">
    <property type="component" value="Unassembled WGS sequence"/>
</dbReference>
<dbReference type="Pfam" id="PF12796">
    <property type="entry name" value="Ank_2"/>
    <property type="match status" value="1"/>
</dbReference>
<keyword evidence="5" id="KW-1185">Reference proteome</keyword>
<dbReference type="OrthoDB" id="426293at2759"/>
<feature type="repeat" description="ANK" evidence="3">
    <location>
        <begin position="226"/>
        <end position="258"/>
    </location>
</feature>